<gene>
    <name evidence="1" type="ORF">MRATA1EN22A_LOCUS23874</name>
</gene>
<protein>
    <submittedName>
        <fullName evidence="1">Uncharacterized protein</fullName>
    </submittedName>
</protein>
<name>A0AC59ZWA2_RANTA</name>
<proteinExistence type="predicted"/>
<accession>A0AC59ZWA2</accession>
<organism evidence="1 2">
    <name type="scientific">Rangifer tarandus platyrhynchus</name>
    <name type="common">Svalbard reindeer</name>
    <dbReference type="NCBI Taxonomy" id="3082113"/>
    <lineage>
        <taxon>Eukaryota</taxon>
        <taxon>Metazoa</taxon>
        <taxon>Chordata</taxon>
        <taxon>Craniata</taxon>
        <taxon>Vertebrata</taxon>
        <taxon>Euteleostomi</taxon>
        <taxon>Mammalia</taxon>
        <taxon>Eutheria</taxon>
        <taxon>Laurasiatheria</taxon>
        <taxon>Artiodactyla</taxon>
        <taxon>Ruminantia</taxon>
        <taxon>Pecora</taxon>
        <taxon>Cervidae</taxon>
        <taxon>Odocoileinae</taxon>
        <taxon>Rangifer</taxon>
    </lineage>
</organism>
<reference evidence="1" key="2">
    <citation type="submission" date="2025-03" db="EMBL/GenBank/DDBJ databases">
        <authorList>
            <consortium name="ELIXIR-Norway"/>
            <consortium name="Elixir Norway"/>
        </authorList>
    </citation>
    <scope>NUCLEOTIDE SEQUENCE</scope>
</reference>
<sequence length="114" mass="13266">MYVGYLWKALGTVAKVYFGQVTMSIHTKLKNKEHMIETLLKTKFKFPGCQRIYISNKNASAVFHGRLLQRSISFLPLTIFLELCLLTQKACRGKEEGEEQDREEWELCSPMLYV</sequence>
<dbReference type="EMBL" id="OX596089">
    <property type="protein sequence ID" value="CAN0523767.1"/>
    <property type="molecule type" value="Genomic_DNA"/>
</dbReference>
<reference evidence="1" key="1">
    <citation type="submission" date="2023-05" db="EMBL/GenBank/DDBJ databases">
        <authorList>
            <consortium name="ELIXIR-Norway"/>
        </authorList>
    </citation>
    <scope>NUCLEOTIDE SEQUENCE</scope>
</reference>
<evidence type="ECO:0000313" key="1">
    <source>
        <dbReference type="EMBL" id="CAN0523767.1"/>
    </source>
</evidence>
<evidence type="ECO:0000313" key="2">
    <source>
        <dbReference type="Proteomes" id="UP001162501"/>
    </source>
</evidence>
<dbReference type="Proteomes" id="UP001162501">
    <property type="component" value="Chromosome 5"/>
</dbReference>